<evidence type="ECO:0000256" key="7">
    <source>
        <dbReference type="ARBA" id="ARBA00022729"/>
    </source>
</evidence>
<evidence type="ECO:0000256" key="12">
    <source>
        <dbReference type="SAM" id="SignalP"/>
    </source>
</evidence>
<keyword evidence="6 11" id="KW-0812">Transmembrane</keyword>
<comment type="subcellular location">
    <subcellularLocation>
        <location evidence="1">Membrane</location>
        <topology evidence="1">Single-pass membrane protein</topology>
    </subcellularLocation>
</comment>
<dbReference type="SMR" id="A0A7I8WMX4"/>
<evidence type="ECO:0000256" key="2">
    <source>
        <dbReference type="ARBA" id="ARBA00009995"/>
    </source>
</evidence>
<evidence type="ECO:0000313" key="13">
    <source>
        <dbReference type="EMBL" id="CAD5213402.1"/>
    </source>
</evidence>
<evidence type="ECO:0000256" key="10">
    <source>
        <dbReference type="ARBA" id="ARBA00047475"/>
    </source>
</evidence>
<keyword evidence="4" id="KW-0328">Glycosyltransferase</keyword>
<dbReference type="Gene3D" id="3.40.50.2000">
    <property type="entry name" value="Glycogen Phosphorylase B"/>
    <property type="match status" value="1"/>
</dbReference>
<evidence type="ECO:0000256" key="9">
    <source>
        <dbReference type="ARBA" id="ARBA00023136"/>
    </source>
</evidence>
<accession>A0A7I8WMX4</accession>
<evidence type="ECO:0000256" key="3">
    <source>
        <dbReference type="ARBA" id="ARBA00012544"/>
    </source>
</evidence>
<protein>
    <recommendedName>
        <fullName evidence="3">glucuronosyltransferase</fullName>
        <ecNumber evidence="3">2.4.1.17</ecNumber>
    </recommendedName>
</protein>
<sequence length="521" mass="59443">MMRSLAALLIQFSFASGLKFLLYNPDNPGASKSHVILVDKLGDLLVNAGHEVVTYMPYVNEVSFANFTRKSDLLLYKVSMDVPKFAQNTNIWLRDFEVTEIAAWMKQLGDVATRSCKIQLEDEALMQRLRDENFDFGLVEYFDPCGVGIFHKIGLKRYSMVYSTQIHLTHARYVGIPTPTSFVPENTWTSASKMTFMQRVWNFLANVIVEPYVISSHISGFNEIFNPMGKTVYDLMAEGGYIFINTDEFVDFPKPISHKVVNIGGIGMKKLLSIPQRLPAEYQKVFDTAKKGVVLISFGSLARTVDIPMKSRKALFEAFRHFPEINFVVKYEDKDHKPLELPSNVFLAEWLPQPAILANNKTLAFVTHGGQNSVTESTYAGVPLIVVPLFGDQFRNAESVKERGVAEILRKQDLSSKQKIVDVFRKVIYNDDYQNTANELAKVMLAKPMSADERFVRHCEFGAQFDIHHYLDLQGRHLNFIQYNNLDVIAFLIAFTVLTLYVLYRRAVFILTFRVDKAKEE</sequence>
<dbReference type="PANTHER" id="PTHR48043">
    <property type="entry name" value="EG:EG0003.4 PROTEIN-RELATED"/>
    <property type="match status" value="1"/>
</dbReference>
<name>A0A7I8WMX4_BURXY</name>
<dbReference type="EMBL" id="CAJFDI010000002">
    <property type="protein sequence ID" value="CAD5213402.1"/>
    <property type="molecule type" value="Genomic_DNA"/>
</dbReference>
<dbReference type="PANTHER" id="PTHR48043:SF145">
    <property type="entry name" value="FI06409P-RELATED"/>
    <property type="match status" value="1"/>
</dbReference>
<keyword evidence="9 11" id="KW-0472">Membrane</keyword>
<dbReference type="EC" id="2.4.1.17" evidence="3"/>
<organism evidence="13 14">
    <name type="scientific">Bursaphelenchus xylophilus</name>
    <name type="common">Pinewood nematode worm</name>
    <name type="synonym">Aphelenchoides xylophilus</name>
    <dbReference type="NCBI Taxonomy" id="6326"/>
    <lineage>
        <taxon>Eukaryota</taxon>
        <taxon>Metazoa</taxon>
        <taxon>Ecdysozoa</taxon>
        <taxon>Nematoda</taxon>
        <taxon>Chromadorea</taxon>
        <taxon>Rhabditida</taxon>
        <taxon>Tylenchina</taxon>
        <taxon>Tylenchomorpha</taxon>
        <taxon>Aphelenchoidea</taxon>
        <taxon>Aphelenchoididae</taxon>
        <taxon>Bursaphelenchus</taxon>
    </lineage>
</organism>
<dbReference type="Pfam" id="PF00201">
    <property type="entry name" value="UDPGT"/>
    <property type="match status" value="1"/>
</dbReference>
<evidence type="ECO:0000256" key="11">
    <source>
        <dbReference type="SAM" id="Phobius"/>
    </source>
</evidence>
<dbReference type="OrthoDB" id="5835829at2759"/>
<evidence type="ECO:0000313" key="14">
    <source>
        <dbReference type="Proteomes" id="UP000659654"/>
    </source>
</evidence>
<dbReference type="GO" id="GO:0015020">
    <property type="term" value="F:glucuronosyltransferase activity"/>
    <property type="evidence" value="ECO:0007669"/>
    <property type="project" value="UniProtKB-EC"/>
</dbReference>
<keyword evidence="14" id="KW-1185">Reference proteome</keyword>
<keyword evidence="7 12" id="KW-0732">Signal</keyword>
<comment type="similarity">
    <text evidence="2">Belongs to the UDP-glycosyltransferase family.</text>
</comment>
<dbReference type="EMBL" id="CAJFCV020000002">
    <property type="protein sequence ID" value="CAG9092511.1"/>
    <property type="molecule type" value="Genomic_DNA"/>
</dbReference>
<feature type="signal peptide" evidence="12">
    <location>
        <begin position="1"/>
        <end position="17"/>
    </location>
</feature>
<dbReference type="SUPFAM" id="SSF53756">
    <property type="entry name" value="UDP-Glycosyltransferase/glycogen phosphorylase"/>
    <property type="match status" value="1"/>
</dbReference>
<dbReference type="FunFam" id="3.40.50.2000:FF:000038">
    <property type="entry name" value="UDP-GlucuronosylTransferase"/>
    <property type="match status" value="1"/>
</dbReference>
<keyword evidence="5" id="KW-0808">Transferase</keyword>
<dbReference type="Proteomes" id="UP000659654">
    <property type="component" value="Unassembled WGS sequence"/>
</dbReference>
<evidence type="ECO:0000256" key="1">
    <source>
        <dbReference type="ARBA" id="ARBA00004167"/>
    </source>
</evidence>
<proteinExistence type="inferred from homology"/>
<dbReference type="CDD" id="cd03784">
    <property type="entry name" value="GT1_Gtf-like"/>
    <property type="match status" value="1"/>
</dbReference>
<dbReference type="InterPro" id="IPR002213">
    <property type="entry name" value="UDP_glucos_trans"/>
</dbReference>
<feature type="transmembrane region" description="Helical" evidence="11">
    <location>
        <begin position="486"/>
        <end position="504"/>
    </location>
</feature>
<reference evidence="13" key="1">
    <citation type="submission" date="2020-09" db="EMBL/GenBank/DDBJ databases">
        <authorList>
            <person name="Kikuchi T."/>
        </authorList>
    </citation>
    <scope>NUCLEOTIDE SEQUENCE</scope>
    <source>
        <strain evidence="13">Ka4C1</strain>
    </source>
</reference>
<dbReference type="InterPro" id="IPR050271">
    <property type="entry name" value="UDP-glycosyltransferase"/>
</dbReference>
<dbReference type="Proteomes" id="UP000582659">
    <property type="component" value="Unassembled WGS sequence"/>
</dbReference>
<evidence type="ECO:0000256" key="4">
    <source>
        <dbReference type="ARBA" id="ARBA00022676"/>
    </source>
</evidence>
<feature type="chain" id="PRO_5035412456" description="glucuronosyltransferase" evidence="12">
    <location>
        <begin position="18"/>
        <end position="521"/>
    </location>
</feature>
<keyword evidence="8 11" id="KW-1133">Transmembrane helix</keyword>
<gene>
    <name evidence="13" type="ORF">BXYJ_LOCUS3012</name>
</gene>
<comment type="catalytic activity">
    <reaction evidence="10">
        <text>glucuronate acceptor + UDP-alpha-D-glucuronate = acceptor beta-D-glucuronoside + UDP + H(+)</text>
        <dbReference type="Rhea" id="RHEA:21032"/>
        <dbReference type="ChEBI" id="CHEBI:15378"/>
        <dbReference type="ChEBI" id="CHEBI:58052"/>
        <dbReference type="ChEBI" id="CHEBI:58223"/>
        <dbReference type="ChEBI" id="CHEBI:132367"/>
        <dbReference type="ChEBI" id="CHEBI:132368"/>
        <dbReference type="EC" id="2.4.1.17"/>
    </reaction>
</comment>
<dbReference type="GO" id="GO:0016020">
    <property type="term" value="C:membrane"/>
    <property type="evidence" value="ECO:0007669"/>
    <property type="project" value="UniProtKB-SubCell"/>
</dbReference>
<evidence type="ECO:0000256" key="6">
    <source>
        <dbReference type="ARBA" id="ARBA00022692"/>
    </source>
</evidence>
<evidence type="ECO:0000256" key="5">
    <source>
        <dbReference type="ARBA" id="ARBA00022679"/>
    </source>
</evidence>
<dbReference type="AlphaFoldDB" id="A0A7I8WMX4"/>
<evidence type="ECO:0000256" key="8">
    <source>
        <dbReference type="ARBA" id="ARBA00022989"/>
    </source>
</evidence>
<comment type="caution">
    <text evidence="13">The sequence shown here is derived from an EMBL/GenBank/DDBJ whole genome shotgun (WGS) entry which is preliminary data.</text>
</comment>